<dbReference type="Proteomes" id="UP001163046">
    <property type="component" value="Unassembled WGS sequence"/>
</dbReference>
<feature type="region of interest" description="Disordered" evidence="2">
    <location>
        <begin position="83"/>
        <end position="165"/>
    </location>
</feature>
<comment type="caution">
    <text evidence="5">The sequence shown here is derived from an EMBL/GenBank/DDBJ whole genome shotgun (WGS) entry which is preliminary data.</text>
</comment>
<dbReference type="PANTHER" id="PTHR22948">
    <property type="entry name" value="TUDOR DOMAIN CONTAINING PROTEIN"/>
    <property type="match status" value="1"/>
</dbReference>
<evidence type="ECO:0000259" key="4">
    <source>
        <dbReference type="PROSITE" id="PS50304"/>
    </source>
</evidence>
<dbReference type="InterPro" id="IPR035437">
    <property type="entry name" value="SNase_OB-fold_sf"/>
</dbReference>
<keyword evidence="3" id="KW-1133">Transmembrane helix</keyword>
<feature type="compositionally biased region" description="Polar residues" evidence="2">
    <location>
        <begin position="134"/>
        <end position="145"/>
    </location>
</feature>
<dbReference type="SMART" id="SM00322">
    <property type="entry name" value="KH"/>
    <property type="match status" value="1"/>
</dbReference>
<dbReference type="SUPFAM" id="SSF63748">
    <property type="entry name" value="Tudor/PWWP/MBT"/>
    <property type="match status" value="1"/>
</dbReference>
<dbReference type="EMBL" id="MU826826">
    <property type="protein sequence ID" value="KAJ7375110.1"/>
    <property type="molecule type" value="Genomic_DNA"/>
</dbReference>
<dbReference type="AlphaFoldDB" id="A0A9W9Z522"/>
<feature type="domain" description="Tudor" evidence="4">
    <location>
        <begin position="337"/>
        <end position="397"/>
    </location>
</feature>
<dbReference type="InterPro" id="IPR047367">
    <property type="entry name" value="Tudor_AKAP1"/>
</dbReference>
<evidence type="ECO:0000256" key="1">
    <source>
        <dbReference type="PROSITE-ProRule" id="PRU00117"/>
    </source>
</evidence>
<keyword evidence="6" id="KW-1185">Reference proteome</keyword>
<name>A0A9W9Z522_9CNID</name>
<dbReference type="CDD" id="cd22458">
    <property type="entry name" value="KH-I_MER1_like"/>
    <property type="match status" value="1"/>
</dbReference>
<feature type="compositionally biased region" description="Polar residues" evidence="2">
    <location>
        <begin position="89"/>
        <end position="100"/>
    </location>
</feature>
<evidence type="ECO:0000313" key="5">
    <source>
        <dbReference type="EMBL" id="KAJ7375110.1"/>
    </source>
</evidence>
<dbReference type="PROSITE" id="PS50304">
    <property type="entry name" value="TUDOR"/>
    <property type="match status" value="1"/>
</dbReference>
<dbReference type="PANTHER" id="PTHR22948:SF65">
    <property type="entry name" value="A-KINASE ANCHORING PROTEIN 1"/>
    <property type="match status" value="1"/>
</dbReference>
<dbReference type="Gene3D" id="2.30.30.140">
    <property type="match status" value="1"/>
</dbReference>
<sequence length="476" mass="51995">MQFSTKLFVSLVLPAAITILVSFLWLRKKNKEAEELEQLDGEREENSEDEKERIVLEHCTVTETDISEVSEEIVETDAMDAVQRFPLEKQSSTTESVQQDSGRETKPSTSSELKESSGGEEGSTSEGSVDSSTLLSFTEGFNNGTPPLGEDNVKSRKSLQNGGGDKDVWEIEFPQILCGRLIGRKGKNVRVISEKSGAKIRLIPQSPGEVSTHRIISVTGNSAQIQTALDSIHEKFPCVPLTRLNTAAALNGPANAVRVQSMVAVAMPPPQALPFVQAMLPSVANFDVVVTSVADAGHFFVQLHNDFMQRQLQDLHQNMLQCYGQGTAPLILPLPQPIVVGSCCAAPAYTYNGWYRAQVLGPTANPDEVEVKYLDYGGYGRIAASSLRQLRADFLTLPFQAIECYLANVIPLQGDTFSTVASAVLEDLTMNSVLTARVIGHRTGLPCLELYLVQGQQTILINRELVTRGLARWAET</sequence>
<feature type="compositionally biased region" description="Low complexity" evidence="2">
    <location>
        <begin position="122"/>
        <end position="133"/>
    </location>
</feature>
<evidence type="ECO:0000313" key="6">
    <source>
        <dbReference type="Proteomes" id="UP001163046"/>
    </source>
</evidence>
<dbReference type="InterPro" id="IPR004088">
    <property type="entry name" value="KH_dom_type_1"/>
</dbReference>
<proteinExistence type="predicted"/>
<gene>
    <name evidence="5" type="primary">AKAP1_2</name>
    <name evidence="5" type="ORF">OS493_001845</name>
</gene>
<organism evidence="5 6">
    <name type="scientific">Desmophyllum pertusum</name>
    <dbReference type="NCBI Taxonomy" id="174260"/>
    <lineage>
        <taxon>Eukaryota</taxon>
        <taxon>Metazoa</taxon>
        <taxon>Cnidaria</taxon>
        <taxon>Anthozoa</taxon>
        <taxon>Hexacorallia</taxon>
        <taxon>Scleractinia</taxon>
        <taxon>Caryophylliina</taxon>
        <taxon>Caryophylliidae</taxon>
        <taxon>Desmophyllum</taxon>
    </lineage>
</organism>
<dbReference type="Pfam" id="PF00567">
    <property type="entry name" value="TUDOR"/>
    <property type="match status" value="1"/>
</dbReference>
<keyword evidence="3" id="KW-0472">Membrane</keyword>
<dbReference type="GO" id="GO:0005739">
    <property type="term" value="C:mitochondrion"/>
    <property type="evidence" value="ECO:0007669"/>
    <property type="project" value="UniProtKB-ARBA"/>
</dbReference>
<dbReference type="InterPro" id="IPR050621">
    <property type="entry name" value="Tudor_domain_containing"/>
</dbReference>
<dbReference type="Gene3D" id="2.40.50.90">
    <property type="match status" value="1"/>
</dbReference>
<accession>A0A9W9Z522</accession>
<dbReference type="InterPro" id="IPR002999">
    <property type="entry name" value="Tudor"/>
</dbReference>
<protein>
    <submittedName>
        <fullName evidence="5">Protein kinase A regulatory subunit binding</fullName>
    </submittedName>
</protein>
<dbReference type="CDD" id="cd20407">
    <property type="entry name" value="Tudor_AKAP1"/>
    <property type="match status" value="1"/>
</dbReference>
<feature type="compositionally biased region" description="Basic and acidic residues" evidence="2">
    <location>
        <begin position="101"/>
        <end position="117"/>
    </location>
</feature>
<keyword evidence="3" id="KW-0812">Transmembrane</keyword>
<reference evidence="5" key="1">
    <citation type="submission" date="2023-01" db="EMBL/GenBank/DDBJ databases">
        <title>Genome assembly of the deep-sea coral Lophelia pertusa.</title>
        <authorList>
            <person name="Herrera S."/>
            <person name="Cordes E."/>
        </authorList>
    </citation>
    <scope>NUCLEOTIDE SEQUENCE</scope>
    <source>
        <strain evidence="5">USNM1676648</strain>
        <tissue evidence="5">Polyp</tissue>
    </source>
</reference>
<dbReference type="PROSITE" id="PS50084">
    <property type="entry name" value="KH_TYPE_1"/>
    <property type="match status" value="1"/>
</dbReference>
<evidence type="ECO:0000256" key="3">
    <source>
        <dbReference type="SAM" id="Phobius"/>
    </source>
</evidence>
<dbReference type="InterPro" id="IPR004087">
    <property type="entry name" value="KH_dom"/>
</dbReference>
<dbReference type="OrthoDB" id="10069557at2759"/>
<feature type="transmembrane region" description="Helical" evidence="3">
    <location>
        <begin position="7"/>
        <end position="26"/>
    </location>
</feature>
<evidence type="ECO:0000256" key="2">
    <source>
        <dbReference type="SAM" id="MobiDB-lite"/>
    </source>
</evidence>
<dbReference type="SMART" id="SM00333">
    <property type="entry name" value="TUDOR"/>
    <property type="match status" value="1"/>
</dbReference>
<dbReference type="SUPFAM" id="SSF54791">
    <property type="entry name" value="Eukaryotic type KH-domain (KH-domain type I)"/>
    <property type="match status" value="1"/>
</dbReference>
<keyword evidence="1" id="KW-0694">RNA-binding</keyword>
<dbReference type="Pfam" id="PF00013">
    <property type="entry name" value="KH_1"/>
    <property type="match status" value="1"/>
</dbReference>
<dbReference type="Gene3D" id="3.30.1370.10">
    <property type="entry name" value="K Homology domain, type 1"/>
    <property type="match status" value="1"/>
</dbReference>
<dbReference type="InterPro" id="IPR036612">
    <property type="entry name" value="KH_dom_type_1_sf"/>
</dbReference>
<dbReference type="GO" id="GO:0003723">
    <property type="term" value="F:RNA binding"/>
    <property type="evidence" value="ECO:0007669"/>
    <property type="project" value="UniProtKB-UniRule"/>
</dbReference>